<sequence>MLDTESHARSSMEDLDTEAL</sequence>
<proteinExistence type="predicted"/>
<organism evidence="2 3">
    <name type="scientific">Fusarium oxysporum</name>
    <name type="common">Fusarium vascular wilt</name>
    <dbReference type="NCBI Taxonomy" id="5507"/>
    <lineage>
        <taxon>Eukaryota</taxon>
        <taxon>Fungi</taxon>
        <taxon>Dikarya</taxon>
        <taxon>Ascomycota</taxon>
        <taxon>Pezizomycotina</taxon>
        <taxon>Sordariomycetes</taxon>
        <taxon>Hypocreomycetidae</taxon>
        <taxon>Hypocreales</taxon>
        <taxon>Nectriaceae</taxon>
        <taxon>Fusarium</taxon>
        <taxon>Fusarium oxysporum species complex</taxon>
    </lineage>
</organism>
<feature type="compositionally biased region" description="Basic and acidic residues" evidence="1">
    <location>
        <begin position="1"/>
        <end position="12"/>
    </location>
</feature>
<dbReference type="AlphaFoldDB" id="A0A8H5EFJ6"/>
<evidence type="ECO:0000313" key="3">
    <source>
        <dbReference type="Proteomes" id="UP000558688"/>
    </source>
</evidence>
<evidence type="ECO:0000256" key="1">
    <source>
        <dbReference type="SAM" id="MobiDB-lite"/>
    </source>
</evidence>
<name>A0A8H5EFJ6_FUSOX</name>
<evidence type="ECO:0000313" key="2">
    <source>
        <dbReference type="EMBL" id="KAF5258858.1"/>
    </source>
</evidence>
<dbReference type="Proteomes" id="UP000558688">
    <property type="component" value="Unassembled WGS sequence"/>
</dbReference>
<accession>A0A8H5EFJ6</accession>
<protein>
    <submittedName>
        <fullName evidence="2">Uncharacterized protein</fullName>
    </submittedName>
</protein>
<comment type="caution">
    <text evidence="2">The sequence shown here is derived from an EMBL/GenBank/DDBJ whole genome shotgun (WGS) entry which is preliminary data.</text>
</comment>
<dbReference type="EMBL" id="JAAFOW010001886">
    <property type="protein sequence ID" value="KAF5258858.1"/>
    <property type="molecule type" value="Genomic_DNA"/>
</dbReference>
<feature type="non-terminal residue" evidence="2">
    <location>
        <position position="20"/>
    </location>
</feature>
<feature type="region of interest" description="Disordered" evidence="1">
    <location>
        <begin position="1"/>
        <end position="20"/>
    </location>
</feature>
<gene>
    <name evidence="2" type="ORF">FOXYS1_10543</name>
</gene>
<reference evidence="2" key="1">
    <citation type="submission" date="2020-02" db="EMBL/GenBank/DDBJ databases">
        <title>Identification and distribution of gene clusters putatively required for synthesis of sphingolipid metabolism inhibitors in phylogenetically diverse species of the filamentous fungus Fusarium.</title>
        <authorList>
            <person name="Kim H.-S."/>
            <person name="Busman M."/>
            <person name="Brown D.W."/>
            <person name="Divon H."/>
            <person name="Uhlig S."/>
            <person name="Proctor R.H."/>
        </authorList>
    </citation>
    <scope>NUCLEOTIDE SEQUENCE [LARGE SCALE GENOMIC DNA]</scope>
    <source>
        <strain evidence="2">NRRL 39464</strain>
    </source>
</reference>